<dbReference type="InterPro" id="IPR036568">
    <property type="entry name" value="GGCT-like_sf"/>
</dbReference>
<dbReference type="InterPro" id="IPR045038">
    <property type="entry name" value="AIG2-like"/>
</dbReference>
<evidence type="ECO:0000259" key="3">
    <source>
        <dbReference type="Pfam" id="PF06094"/>
    </source>
</evidence>
<organism evidence="4 5">
    <name type="scientific">Limnobacter parvus</name>
    <dbReference type="NCBI Taxonomy" id="2939690"/>
    <lineage>
        <taxon>Bacteria</taxon>
        <taxon>Pseudomonadati</taxon>
        <taxon>Pseudomonadota</taxon>
        <taxon>Betaproteobacteria</taxon>
        <taxon>Burkholderiales</taxon>
        <taxon>Burkholderiaceae</taxon>
        <taxon>Limnobacter</taxon>
    </lineage>
</organism>
<protein>
    <recommendedName>
        <fullName evidence="2">Putative gamma-glutamylcyclotransferase</fullName>
    </recommendedName>
</protein>
<dbReference type="CDD" id="cd06661">
    <property type="entry name" value="GGCT_like"/>
    <property type="match status" value="1"/>
</dbReference>
<evidence type="ECO:0000256" key="1">
    <source>
        <dbReference type="ARBA" id="ARBA00022679"/>
    </source>
</evidence>
<dbReference type="InterPro" id="IPR013024">
    <property type="entry name" value="GGCT-like"/>
</dbReference>
<dbReference type="Proteomes" id="UP001165267">
    <property type="component" value="Unassembled WGS sequence"/>
</dbReference>
<dbReference type="PANTHER" id="PTHR31544">
    <property type="entry name" value="AIG2-LIKE PROTEIN D"/>
    <property type="match status" value="1"/>
</dbReference>
<proteinExistence type="predicted"/>
<gene>
    <name evidence="4" type="ORF">NSP04_13190</name>
</gene>
<sequence>MSQKIQQEGTHVFVYGSLMYLPVWGQVVKGVYPCLNAIAKGFQRHAVPGETYPAMIENTAAQVQGLVWLNVLPEDLQSLDKFEGPEYQRREIEVVLNTSGESMMASTYIWLNPDVLNDELWSVSRFEAEGMQTFLNNHVGNWNSTGQRK</sequence>
<dbReference type="RefSeq" id="WP_257512819.1">
    <property type="nucleotide sequence ID" value="NZ_JANKHG010000026.1"/>
</dbReference>
<dbReference type="SUPFAM" id="SSF110857">
    <property type="entry name" value="Gamma-glutamyl cyclotransferase-like"/>
    <property type="match status" value="1"/>
</dbReference>
<reference evidence="4" key="1">
    <citation type="submission" date="2022-07" db="EMBL/GenBank/DDBJ databases">
        <authorList>
            <person name="Xamxidin M."/>
        </authorList>
    </citation>
    <scope>NUCLEOTIDE SEQUENCE</scope>
    <source>
        <strain evidence="4">YS8-69</strain>
    </source>
</reference>
<evidence type="ECO:0000313" key="4">
    <source>
        <dbReference type="EMBL" id="MCR2747600.1"/>
    </source>
</evidence>
<dbReference type="PANTHER" id="PTHR31544:SF2">
    <property type="entry name" value="AIG2-LIKE PROTEIN D"/>
    <property type="match status" value="1"/>
</dbReference>
<evidence type="ECO:0000256" key="2">
    <source>
        <dbReference type="ARBA" id="ARBA00030602"/>
    </source>
</evidence>
<feature type="domain" description="Gamma-glutamylcyclotransferase AIG2-like" evidence="3">
    <location>
        <begin position="12"/>
        <end position="114"/>
    </location>
</feature>
<dbReference type="EMBL" id="JANKHG010000026">
    <property type="protein sequence ID" value="MCR2747600.1"/>
    <property type="molecule type" value="Genomic_DNA"/>
</dbReference>
<evidence type="ECO:0000313" key="5">
    <source>
        <dbReference type="Proteomes" id="UP001165267"/>
    </source>
</evidence>
<keyword evidence="5" id="KW-1185">Reference proteome</keyword>
<dbReference type="Pfam" id="PF06094">
    <property type="entry name" value="GGACT"/>
    <property type="match status" value="1"/>
</dbReference>
<accession>A0ABT1XJX3</accession>
<name>A0ABT1XJX3_9BURK</name>
<dbReference type="InterPro" id="IPR009288">
    <property type="entry name" value="AIG2-like_dom"/>
</dbReference>
<keyword evidence="1" id="KW-0808">Transferase</keyword>
<dbReference type="Gene3D" id="3.10.490.10">
    <property type="entry name" value="Gamma-glutamyl cyclotransferase-like"/>
    <property type="match status" value="1"/>
</dbReference>
<comment type="caution">
    <text evidence="4">The sequence shown here is derived from an EMBL/GenBank/DDBJ whole genome shotgun (WGS) entry which is preliminary data.</text>
</comment>